<name>A0A6N8U6F8_9FIRM</name>
<gene>
    <name evidence="7" type="ORF">GSF08_05685</name>
</gene>
<keyword evidence="2" id="KW-0547">Nucleotide-binding</keyword>
<organism evidence="7 8">
    <name type="scientific">Copranaerobaculum intestinale</name>
    <dbReference type="NCBI Taxonomy" id="2692629"/>
    <lineage>
        <taxon>Bacteria</taxon>
        <taxon>Bacillati</taxon>
        <taxon>Bacillota</taxon>
        <taxon>Erysipelotrichia</taxon>
        <taxon>Erysipelotrichales</taxon>
        <taxon>Erysipelotrichaceae</taxon>
        <taxon>Copranaerobaculum</taxon>
    </lineage>
</organism>
<dbReference type="GO" id="GO:0005524">
    <property type="term" value="F:ATP binding"/>
    <property type="evidence" value="ECO:0007669"/>
    <property type="project" value="UniProtKB-KW"/>
</dbReference>
<dbReference type="EC" id="2.7.6.2" evidence="5"/>
<evidence type="ECO:0000313" key="7">
    <source>
        <dbReference type="EMBL" id="MXQ73420.1"/>
    </source>
</evidence>
<dbReference type="InterPro" id="IPR006282">
    <property type="entry name" value="Thi_PPkinase"/>
</dbReference>
<protein>
    <recommendedName>
        <fullName evidence="5">Thiamine diphosphokinase</fullName>
        <ecNumber evidence="5">2.7.6.2</ecNumber>
    </recommendedName>
</protein>
<dbReference type="SUPFAM" id="SSF63999">
    <property type="entry name" value="Thiamin pyrophosphokinase, catalytic domain"/>
    <property type="match status" value="1"/>
</dbReference>
<sequence>MRRAILIAGMAKQIPDLEGDYFGIDRGAFIALHQGFSLQAAIGDFDSITKKEREELEKSCPMVVLPTHKNETDSEAAVKHVLSLGYDSILLYGCLGGRIDHELANLRLMTQRRYPLTLMNEKNQLEVLNPGTYTIFKTRKYLSFLALEPSCISEAHVAYPLDHQRIDMQDIYTISNEIEDQAIVTIHEGRVMMMQSDD</sequence>
<dbReference type="PANTHER" id="PTHR41299">
    <property type="entry name" value="THIAMINE PYROPHOSPHOKINASE"/>
    <property type="match status" value="1"/>
</dbReference>
<dbReference type="GO" id="GO:0016301">
    <property type="term" value="F:kinase activity"/>
    <property type="evidence" value="ECO:0007669"/>
    <property type="project" value="UniProtKB-KW"/>
</dbReference>
<dbReference type="PANTHER" id="PTHR41299:SF1">
    <property type="entry name" value="THIAMINE PYROPHOSPHOKINASE"/>
    <property type="match status" value="1"/>
</dbReference>
<keyword evidence="4" id="KW-0067">ATP-binding</keyword>
<evidence type="ECO:0000256" key="4">
    <source>
        <dbReference type="ARBA" id="ARBA00022840"/>
    </source>
</evidence>
<dbReference type="InterPro" id="IPR053149">
    <property type="entry name" value="TPK"/>
</dbReference>
<dbReference type="SMART" id="SM00983">
    <property type="entry name" value="TPK_B1_binding"/>
    <property type="match status" value="1"/>
</dbReference>
<keyword evidence="3 7" id="KW-0418">Kinase</keyword>
<dbReference type="GO" id="GO:0009229">
    <property type="term" value="P:thiamine diphosphate biosynthetic process"/>
    <property type="evidence" value="ECO:0007669"/>
    <property type="project" value="InterPro"/>
</dbReference>
<dbReference type="GO" id="GO:0004788">
    <property type="term" value="F:thiamine diphosphokinase activity"/>
    <property type="evidence" value="ECO:0007669"/>
    <property type="project" value="UniProtKB-UniRule"/>
</dbReference>
<proteinExistence type="predicted"/>
<feature type="domain" description="Thiamin pyrophosphokinase thiamin-binding" evidence="6">
    <location>
        <begin position="131"/>
        <end position="192"/>
    </location>
</feature>
<evidence type="ECO:0000256" key="5">
    <source>
        <dbReference type="NCBIfam" id="TIGR01378"/>
    </source>
</evidence>
<dbReference type="InterPro" id="IPR036759">
    <property type="entry name" value="TPK_catalytic_sf"/>
</dbReference>
<dbReference type="InterPro" id="IPR007371">
    <property type="entry name" value="TPK_catalytic"/>
</dbReference>
<dbReference type="EMBL" id="WUUQ01000002">
    <property type="protein sequence ID" value="MXQ73420.1"/>
    <property type="molecule type" value="Genomic_DNA"/>
</dbReference>
<dbReference type="GO" id="GO:0030975">
    <property type="term" value="F:thiamine binding"/>
    <property type="evidence" value="ECO:0007669"/>
    <property type="project" value="InterPro"/>
</dbReference>
<dbReference type="AlphaFoldDB" id="A0A6N8U6F8"/>
<evidence type="ECO:0000313" key="8">
    <source>
        <dbReference type="Proteomes" id="UP000434036"/>
    </source>
</evidence>
<accession>A0A6N8U6F8</accession>
<evidence type="ECO:0000256" key="1">
    <source>
        <dbReference type="ARBA" id="ARBA00022679"/>
    </source>
</evidence>
<keyword evidence="1 7" id="KW-0808">Transferase</keyword>
<comment type="caution">
    <text evidence="7">The sequence shown here is derived from an EMBL/GenBank/DDBJ whole genome shotgun (WGS) entry which is preliminary data.</text>
</comment>
<dbReference type="RefSeq" id="WP_160624877.1">
    <property type="nucleotide sequence ID" value="NZ_WUUQ01000002.1"/>
</dbReference>
<evidence type="ECO:0000259" key="6">
    <source>
        <dbReference type="SMART" id="SM00983"/>
    </source>
</evidence>
<dbReference type="CDD" id="cd07995">
    <property type="entry name" value="TPK"/>
    <property type="match status" value="1"/>
</dbReference>
<dbReference type="Pfam" id="PF04263">
    <property type="entry name" value="TPK_catalytic"/>
    <property type="match status" value="1"/>
</dbReference>
<dbReference type="Pfam" id="PF04265">
    <property type="entry name" value="TPK_B1_binding"/>
    <property type="match status" value="1"/>
</dbReference>
<dbReference type="Gene3D" id="3.40.50.10240">
    <property type="entry name" value="Thiamin pyrophosphokinase, catalytic domain"/>
    <property type="match status" value="1"/>
</dbReference>
<evidence type="ECO:0000256" key="3">
    <source>
        <dbReference type="ARBA" id="ARBA00022777"/>
    </source>
</evidence>
<dbReference type="InterPro" id="IPR007373">
    <property type="entry name" value="Thiamin_PyroPKinase_B1-bd"/>
</dbReference>
<evidence type="ECO:0000256" key="2">
    <source>
        <dbReference type="ARBA" id="ARBA00022741"/>
    </source>
</evidence>
<reference evidence="7 8" key="1">
    <citation type="submission" date="2019-12" db="EMBL/GenBank/DDBJ databases">
        <authorList>
            <person name="Yang R."/>
        </authorList>
    </citation>
    <scope>NUCLEOTIDE SEQUENCE [LARGE SCALE GENOMIC DNA]</scope>
    <source>
        <strain evidence="7 8">DONG20-135</strain>
    </source>
</reference>
<dbReference type="GO" id="GO:0006772">
    <property type="term" value="P:thiamine metabolic process"/>
    <property type="evidence" value="ECO:0007669"/>
    <property type="project" value="UniProtKB-UniRule"/>
</dbReference>
<dbReference type="NCBIfam" id="TIGR01378">
    <property type="entry name" value="thi_PPkinase"/>
    <property type="match status" value="1"/>
</dbReference>
<reference evidence="7 8" key="2">
    <citation type="submission" date="2020-01" db="EMBL/GenBank/DDBJ databases">
        <title>Clostridiaceae sp. nov. isolated from the gut of human by culturomics.</title>
        <authorList>
            <person name="Chang Y."/>
        </authorList>
    </citation>
    <scope>NUCLEOTIDE SEQUENCE [LARGE SCALE GENOMIC DNA]</scope>
    <source>
        <strain evidence="7 8">DONG20-135</strain>
    </source>
</reference>
<dbReference type="Proteomes" id="UP000434036">
    <property type="component" value="Unassembled WGS sequence"/>
</dbReference>
<keyword evidence="8" id="KW-1185">Reference proteome</keyword>